<accession>A0ABS4TMC8</accession>
<protein>
    <submittedName>
        <fullName evidence="2">Geranyl diphosphate 2-C-methyltransferase</fullName>
        <ecNumber evidence="2">2.1.1.255</ecNumber>
    </submittedName>
</protein>
<dbReference type="InterPro" id="IPR041698">
    <property type="entry name" value="Methyltransf_25"/>
</dbReference>
<sequence>MSTVKSTVESVLRSDYQRSIAAYWNAEKDPVNIRLGDVDGLYHHHYGIGDYDPAVVGDDEATIAEMHRLETAQAEVLLDHLGDIRPQDLLMDAGSGRGGTSFMAAHRFGCQVDGVSISESQVKFANDQARQRDVADRVRFHFRNMLDTGFETGAMRGIWTNETTMYVDLDQLFGEFSRLLSPGGRYVCITGCYNDLTGGRSRAVSQIDQHYICNIHPRSQYFKAMAANGFVPINVVDLTAATIPYWELRAQSSVATGIEDPFLTAYREGSFHYLLIAADRI</sequence>
<evidence type="ECO:0000313" key="3">
    <source>
        <dbReference type="Proteomes" id="UP001519332"/>
    </source>
</evidence>
<dbReference type="EC" id="2.1.1.255" evidence="2"/>
<dbReference type="CDD" id="cd02440">
    <property type="entry name" value="AdoMet_MTases"/>
    <property type="match status" value="1"/>
</dbReference>
<proteinExistence type="predicted"/>
<dbReference type="Gene3D" id="3.40.50.150">
    <property type="entry name" value="Vaccinia Virus protein VP39"/>
    <property type="match status" value="1"/>
</dbReference>
<evidence type="ECO:0000259" key="1">
    <source>
        <dbReference type="Pfam" id="PF13649"/>
    </source>
</evidence>
<keyword evidence="3" id="KW-1185">Reference proteome</keyword>
<comment type="caution">
    <text evidence="2">The sequence shown here is derived from an EMBL/GenBank/DDBJ whole genome shotgun (WGS) entry which is preliminary data.</text>
</comment>
<dbReference type="RefSeq" id="WP_209642297.1">
    <property type="nucleotide sequence ID" value="NZ_JAGINW010000001.1"/>
</dbReference>
<dbReference type="Pfam" id="PF13649">
    <property type="entry name" value="Methyltransf_25"/>
    <property type="match status" value="1"/>
</dbReference>
<dbReference type="EMBL" id="JAGINW010000001">
    <property type="protein sequence ID" value="MBP2325046.1"/>
    <property type="molecule type" value="Genomic_DNA"/>
</dbReference>
<dbReference type="InterPro" id="IPR050447">
    <property type="entry name" value="Erg6_SMT_methyltransf"/>
</dbReference>
<dbReference type="GO" id="GO:0008168">
    <property type="term" value="F:methyltransferase activity"/>
    <property type="evidence" value="ECO:0007669"/>
    <property type="project" value="UniProtKB-KW"/>
</dbReference>
<dbReference type="PANTHER" id="PTHR44068:SF11">
    <property type="entry name" value="GERANYL DIPHOSPHATE 2-C-METHYLTRANSFERASE"/>
    <property type="match status" value="1"/>
</dbReference>
<dbReference type="InterPro" id="IPR049645">
    <property type="entry name" value="GPPMT_Stmyces"/>
</dbReference>
<feature type="domain" description="Methyltransferase" evidence="1">
    <location>
        <begin position="91"/>
        <end position="184"/>
    </location>
</feature>
<dbReference type="GO" id="GO:0032259">
    <property type="term" value="P:methylation"/>
    <property type="evidence" value="ECO:0007669"/>
    <property type="project" value="UniProtKB-KW"/>
</dbReference>
<reference evidence="2 3" key="1">
    <citation type="submission" date="2021-03" db="EMBL/GenBank/DDBJ databases">
        <title>Sequencing the genomes of 1000 actinobacteria strains.</title>
        <authorList>
            <person name="Klenk H.-P."/>
        </authorList>
    </citation>
    <scope>NUCLEOTIDE SEQUENCE [LARGE SCALE GENOMIC DNA]</scope>
    <source>
        <strain evidence="2 3">DSM 46670</strain>
    </source>
</reference>
<name>A0ABS4TMC8_9PSEU</name>
<keyword evidence="2" id="KW-0489">Methyltransferase</keyword>
<dbReference type="NCBIfam" id="NF041943">
    <property type="entry name" value="GPPMT_Stmyces"/>
    <property type="match status" value="1"/>
</dbReference>
<gene>
    <name evidence="2" type="ORF">JOF56_005431</name>
</gene>
<keyword evidence="2" id="KW-0808">Transferase</keyword>
<dbReference type="Proteomes" id="UP001519332">
    <property type="component" value="Unassembled WGS sequence"/>
</dbReference>
<evidence type="ECO:0000313" key="2">
    <source>
        <dbReference type="EMBL" id="MBP2325046.1"/>
    </source>
</evidence>
<dbReference type="PANTHER" id="PTHR44068">
    <property type="entry name" value="ZGC:194242"/>
    <property type="match status" value="1"/>
</dbReference>
<dbReference type="InterPro" id="IPR029063">
    <property type="entry name" value="SAM-dependent_MTases_sf"/>
</dbReference>
<dbReference type="SUPFAM" id="SSF53335">
    <property type="entry name" value="S-adenosyl-L-methionine-dependent methyltransferases"/>
    <property type="match status" value="1"/>
</dbReference>
<organism evidence="2 3">
    <name type="scientific">Kibdelosporangium banguiense</name>
    <dbReference type="NCBI Taxonomy" id="1365924"/>
    <lineage>
        <taxon>Bacteria</taxon>
        <taxon>Bacillati</taxon>
        <taxon>Actinomycetota</taxon>
        <taxon>Actinomycetes</taxon>
        <taxon>Pseudonocardiales</taxon>
        <taxon>Pseudonocardiaceae</taxon>
        <taxon>Kibdelosporangium</taxon>
    </lineage>
</organism>